<evidence type="ECO:0000313" key="2">
    <source>
        <dbReference type="Proteomes" id="UP000657372"/>
    </source>
</evidence>
<reference evidence="1 2" key="1">
    <citation type="submission" date="2020-11" db="EMBL/GenBank/DDBJ databases">
        <title>WGS of Herminiimonas contaminans strain Marseille-Q4544 isolated from planarians Schmidtea mediterranea.</title>
        <authorList>
            <person name="Kangale L."/>
        </authorList>
    </citation>
    <scope>NUCLEOTIDE SEQUENCE [LARGE SCALE GENOMIC DNA]</scope>
    <source>
        <strain evidence="1 2">Marseille-Q4544</strain>
    </source>
</reference>
<dbReference type="InterPro" id="IPR056209">
    <property type="entry name" value="SU10_adaptor"/>
</dbReference>
<proteinExistence type="predicted"/>
<protein>
    <submittedName>
        <fullName evidence="1">Uncharacterized protein</fullName>
    </submittedName>
</protein>
<comment type="caution">
    <text evidence="1">The sequence shown here is derived from an EMBL/GenBank/DDBJ whole genome shotgun (WGS) entry which is preliminary data.</text>
</comment>
<dbReference type="RefSeq" id="WP_195876637.1">
    <property type="nucleotide sequence ID" value="NZ_JADOEL010000023.1"/>
</dbReference>
<gene>
    <name evidence="1" type="ORF">IXC47_18385</name>
</gene>
<keyword evidence="2" id="KW-1185">Reference proteome</keyword>
<dbReference type="Proteomes" id="UP000657372">
    <property type="component" value="Unassembled WGS sequence"/>
</dbReference>
<dbReference type="EMBL" id="JADOEL010000023">
    <property type="protein sequence ID" value="MBF8179654.1"/>
    <property type="molecule type" value="Genomic_DNA"/>
</dbReference>
<accession>A0ABS0EYU4</accession>
<organism evidence="1 2">
    <name type="scientific">Herminiimonas contaminans</name>
    <dbReference type="NCBI Taxonomy" id="1111140"/>
    <lineage>
        <taxon>Bacteria</taxon>
        <taxon>Pseudomonadati</taxon>
        <taxon>Pseudomonadota</taxon>
        <taxon>Betaproteobacteria</taxon>
        <taxon>Burkholderiales</taxon>
        <taxon>Oxalobacteraceae</taxon>
        <taxon>Herminiimonas</taxon>
    </lineage>
</organism>
<name>A0ABS0EYU4_9BURK</name>
<dbReference type="Pfam" id="PF24175">
    <property type="entry name" value="SU10_adaptor"/>
    <property type="match status" value="1"/>
</dbReference>
<evidence type="ECO:0000313" key="1">
    <source>
        <dbReference type="EMBL" id="MBF8179654.1"/>
    </source>
</evidence>
<sequence length="211" mass="23622">MAGTMSRADLAASLKIALNDAAEVFVNAEDMGRLLDAAAQDFNRHRPRTQLGSFVVTADVSQYPVPADLYLFKSPLWGVAPQVRTKPWEKTWPGQLPRVQIVEVSGARMLHLVPAPTHHQVNVLGSDYRYYYLGRHVIDEDANKTTIDAGDRFLLLLRAQAEAMRELVNRNIKKPVQMRDGLNSAPKNMTPSAWCEKLLAEWEMKIEGLAA</sequence>